<sequence>MSLYHPHDSRDNCGFGLIAHIHGDPSHSLVQTAIEGLDRMQHRGGIAADGKTGDGCGLLLQKPDAFFQHVAAQNGWKLGKKYGVGMIFLNQDDALAEAARTVINEELQKETLSVVGWRKVPVDHSVLGDLAASGVPQIEQVFVNAPPGWRKRDLERRLFMARRRAEKRLASDSEFYVACLSALVTIYKGLVMPKDLPRFYLDLADENMQSAICVFHQRFSTNTLPRWPLAQPFRFLAHNGEINTIRGNRDWAMARTHKFSTPLLPDLQDAAPFVNLEGSDSSSLDNMLELFLAGGMDLFRAMRLLVPPAYQNNNTMDPELRAFYEFNSMHMEPWDGPAGIVLTNGRHVACNLDRNGLRPARYVLTKNGIITLASEIGIWDYEPQDVLEKGRVGPGEMLAVDTYTGKIWRSNEIDEDLKARHPYREWLDKHIKRLLPIEKCDASLIGKRVFSDDMMATFHKLYNYSYEELQQVIKVLAKDGQEAVGSMGDDTPMAVLSTKSRTLYDYFRQQFAQVTNPPIDSLRENHVMSLATCIGREQNVFSETSGYANRVLFDSPILMYTDLKQLRDYDPEHYYSEIVDLNYAPEEGLKKAIERVCNEVEYLVKQKHAAFVILSDRQIKANRIPIPAAMAVGAVQRRLIDKALRCDANIVVETASARDPHHFAVLIGLGATAIYPFLAYETIEQMVEQGELDITPMQAVLNYRKGINKGLYKIMSKMGISTVASYRSSKLFEAIGINKEVSELCFKGMPSRIEGAGFQDFEQDQINLAKVAWLKRKPLPHGGLLKYVHDGEYHAYNPDVVTTLQVAVKSGRYEDYQRYAALVNERKPSHFRDLLAISPDRESIDIDKVEPAEALFPRFDTAAMSIGALSPEAHEALAIAMNRLGGQSNSGEGGEDPARFNTEKNSKIKQVASGRFGVTPHYLVNADVIQIKVAQGAKPGEGGQLPGDKVNNYIAELRYSVPGVTLISPPPHHDIYSIEDLAQLIFDLKQVNPKALISVKLVSEPGVGTIATGVAKAYADLITISGYDGGTGASPLTSVKYAGSPFELGLAETQQALVENGLRHKVRVQTDGGLKTGLDVVKAAILGAESFGFGTGPMVALGCKYLRICHLNNCATGVATQDEKLRDNYFIGLPEMVMNYFRFVAQEVREILAWMGVERLEDIIGRTELLNVVDGITARQNKLDLSPILAKPQAGEHTRLFCSQTTNAPLDKGDLNRQILADAQHAVDSLSGAQLRYSIRNTDRSVGALLSGYIAQQHGNQGMADQPVRIELTGTAGQSFGVWNAGGLEMVLEGDANDYVGKGMTGGKLVIHPSGNISFDPHSSAIMGNTCLYGATGGKLFAAGRAGERFAVRNSGAIAVVEGTGDNCCEYMTGGIVAVLGSVGVNFGAGMTGGFAYLYDAHDDLTQRVNGELVDVMPIEDKGILSEHLRGLINQHYEETGSEWALSLLTDFAQQLQRFRLVKPKTSDVKNLLGHISRSTAELRVQAQ</sequence>
<dbReference type="InterPro" id="IPR017932">
    <property type="entry name" value="GATase_2_dom"/>
</dbReference>
<dbReference type="CDD" id="cd02808">
    <property type="entry name" value="GltS_FMN"/>
    <property type="match status" value="1"/>
</dbReference>
<evidence type="ECO:0000256" key="10">
    <source>
        <dbReference type="ARBA" id="ARBA00023004"/>
    </source>
</evidence>
<feature type="domain" description="Glutamine amidotransferase type-2" evidence="15">
    <location>
        <begin position="13"/>
        <end position="403"/>
    </location>
</feature>
<dbReference type="InterPro" id="IPR050711">
    <property type="entry name" value="ET-N_metabolism_enzyme"/>
</dbReference>
<dbReference type="InterPro" id="IPR006982">
    <property type="entry name" value="Glu_synth_centr_N"/>
</dbReference>
<keyword evidence="10" id="KW-0408">Iron</keyword>
<keyword evidence="8" id="KW-0315">Glutamine amidotransferase</keyword>
<dbReference type="Gene3D" id="3.60.20.10">
    <property type="entry name" value="Glutamine Phosphoribosylpyrophosphate, subunit 1, domain 1"/>
    <property type="match status" value="1"/>
</dbReference>
<keyword evidence="5" id="KW-0285">Flavoprotein</keyword>
<dbReference type="InterPro" id="IPR036485">
    <property type="entry name" value="Glu_synth_asu_C_sf"/>
</dbReference>
<accession>A0ABS8GA53</accession>
<evidence type="ECO:0000256" key="2">
    <source>
        <dbReference type="ARBA" id="ARBA00001927"/>
    </source>
</evidence>
<dbReference type="CDD" id="cd00982">
    <property type="entry name" value="gltB_C"/>
    <property type="match status" value="1"/>
</dbReference>
<dbReference type="NCBIfam" id="NF008730">
    <property type="entry name" value="PRK11750.1"/>
    <property type="match status" value="1"/>
</dbReference>
<dbReference type="Gene3D" id="3.20.20.70">
    <property type="entry name" value="Aldolase class I"/>
    <property type="match status" value="2"/>
</dbReference>
<keyword evidence="13" id="KW-0003">3Fe-4S</keyword>
<evidence type="ECO:0000256" key="4">
    <source>
        <dbReference type="ARBA" id="ARBA00022605"/>
    </source>
</evidence>
<keyword evidence="9 16" id="KW-0560">Oxidoreductase</keyword>
<evidence type="ECO:0000256" key="7">
    <source>
        <dbReference type="ARBA" id="ARBA00022723"/>
    </source>
</evidence>
<keyword evidence="12" id="KW-0314">Glutamate biosynthesis</keyword>
<evidence type="ECO:0000256" key="3">
    <source>
        <dbReference type="ARBA" id="ARBA00009716"/>
    </source>
</evidence>
<dbReference type="Gene3D" id="2.160.20.60">
    <property type="entry name" value="Glutamate synthase, alpha subunit, C-terminal domain"/>
    <property type="match status" value="1"/>
</dbReference>
<keyword evidence="4" id="KW-0028">Amino-acid biosynthesis</keyword>
<dbReference type="Pfam" id="PF01493">
    <property type="entry name" value="GXGXG"/>
    <property type="match status" value="1"/>
</dbReference>
<comment type="cofactor">
    <cofactor evidence="1">
        <name>FMN</name>
        <dbReference type="ChEBI" id="CHEBI:58210"/>
    </cofactor>
</comment>
<evidence type="ECO:0000256" key="12">
    <source>
        <dbReference type="ARBA" id="ARBA00023164"/>
    </source>
</evidence>
<dbReference type="EMBL" id="JAJEWP010000004">
    <property type="protein sequence ID" value="MCC2617427.1"/>
    <property type="molecule type" value="Genomic_DNA"/>
</dbReference>
<dbReference type="Proteomes" id="UP001520878">
    <property type="component" value="Unassembled WGS sequence"/>
</dbReference>
<dbReference type="InterPro" id="IPR002932">
    <property type="entry name" value="Glu_synthdom"/>
</dbReference>
<dbReference type="SUPFAM" id="SSF56235">
    <property type="entry name" value="N-terminal nucleophile aminohydrolases (Ntn hydrolases)"/>
    <property type="match status" value="1"/>
</dbReference>
<dbReference type="RefSeq" id="WP_229161566.1">
    <property type="nucleotide sequence ID" value="NZ_JAJEWP010000004.1"/>
</dbReference>
<proteinExistence type="inferred from homology"/>
<organism evidence="16 17">
    <name type="scientific">Fluctibacter halophilus</name>
    <dbReference type="NCBI Taxonomy" id="226011"/>
    <lineage>
        <taxon>Bacteria</taxon>
        <taxon>Pseudomonadati</taxon>
        <taxon>Pseudomonadota</taxon>
        <taxon>Gammaproteobacteria</taxon>
        <taxon>Alteromonadales</taxon>
        <taxon>Alteromonadaceae</taxon>
        <taxon>Fluctibacter</taxon>
    </lineage>
</organism>
<dbReference type="Pfam" id="PF01645">
    <property type="entry name" value="Glu_synthase"/>
    <property type="match status" value="1"/>
</dbReference>
<dbReference type="SUPFAM" id="SSF69336">
    <property type="entry name" value="Alpha subunit of glutamate synthase, C-terminal domain"/>
    <property type="match status" value="1"/>
</dbReference>
<keyword evidence="11" id="KW-0411">Iron-sulfur</keyword>
<dbReference type="Pfam" id="PF04898">
    <property type="entry name" value="Glu_syn_central"/>
    <property type="match status" value="1"/>
</dbReference>
<comment type="cofactor">
    <cofactor evidence="2">
        <name>[3Fe-4S] cluster</name>
        <dbReference type="ChEBI" id="CHEBI:21137"/>
    </cofactor>
</comment>
<evidence type="ECO:0000313" key="17">
    <source>
        <dbReference type="Proteomes" id="UP001520878"/>
    </source>
</evidence>
<evidence type="ECO:0000256" key="9">
    <source>
        <dbReference type="ARBA" id="ARBA00023002"/>
    </source>
</evidence>
<keyword evidence="6" id="KW-0288">FMN</keyword>
<comment type="pathway">
    <text evidence="14">Amino-acid biosynthesis.</text>
</comment>
<dbReference type="PANTHER" id="PTHR11938:SF148">
    <property type="entry name" value="GLUTAMATE SYNTHASE [NADPH] LARGE CHAIN"/>
    <property type="match status" value="1"/>
</dbReference>
<comment type="similarity">
    <text evidence="3">Belongs to the glutamate synthase family.</text>
</comment>
<name>A0ABS8GA53_9ALTE</name>
<evidence type="ECO:0000256" key="6">
    <source>
        <dbReference type="ARBA" id="ARBA00022643"/>
    </source>
</evidence>
<evidence type="ECO:0000256" key="5">
    <source>
        <dbReference type="ARBA" id="ARBA00022630"/>
    </source>
</evidence>
<dbReference type="InterPro" id="IPR013785">
    <property type="entry name" value="Aldolase_TIM"/>
</dbReference>
<dbReference type="InterPro" id="IPR002489">
    <property type="entry name" value="Glu_synth_asu_C"/>
</dbReference>
<dbReference type="SUPFAM" id="SSF51395">
    <property type="entry name" value="FMN-linked oxidoreductases"/>
    <property type="match status" value="1"/>
</dbReference>
<dbReference type="InterPro" id="IPR029055">
    <property type="entry name" value="Ntn_hydrolases_N"/>
</dbReference>
<dbReference type="EC" id="1.4.1.13" evidence="16"/>
<evidence type="ECO:0000256" key="8">
    <source>
        <dbReference type="ARBA" id="ARBA00022962"/>
    </source>
</evidence>
<evidence type="ECO:0000259" key="15">
    <source>
        <dbReference type="PROSITE" id="PS51278"/>
    </source>
</evidence>
<gene>
    <name evidence="16" type="primary">gltB</name>
    <name evidence="16" type="ORF">LJ739_14335</name>
</gene>
<evidence type="ECO:0000256" key="11">
    <source>
        <dbReference type="ARBA" id="ARBA00023014"/>
    </source>
</evidence>
<evidence type="ECO:0000256" key="13">
    <source>
        <dbReference type="ARBA" id="ARBA00023291"/>
    </source>
</evidence>
<dbReference type="CDD" id="cd00713">
    <property type="entry name" value="GltS"/>
    <property type="match status" value="1"/>
</dbReference>
<evidence type="ECO:0000256" key="1">
    <source>
        <dbReference type="ARBA" id="ARBA00001917"/>
    </source>
</evidence>
<evidence type="ECO:0000256" key="14">
    <source>
        <dbReference type="ARBA" id="ARBA00029440"/>
    </source>
</evidence>
<evidence type="ECO:0000313" key="16">
    <source>
        <dbReference type="EMBL" id="MCC2617427.1"/>
    </source>
</evidence>
<dbReference type="Pfam" id="PF00310">
    <property type="entry name" value="GATase_2"/>
    <property type="match status" value="1"/>
</dbReference>
<keyword evidence="17" id="KW-1185">Reference proteome</keyword>
<comment type="caution">
    <text evidence="16">The sequence shown here is derived from an EMBL/GenBank/DDBJ whole genome shotgun (WGS) entry which is preliminary data.</text>
</comment>
<protein>
    <submittedName>
        <fullName evidence="16">Glutamate synthase large subunit</fullName>
        <ecNumber evidence="16">1.4.1.13</ecNumber>
    </submittedName>
</protein>
<dbReference type="PROSITE" id="PS51278">
    <property type="entry name" value="GATASE_TYPE_2"/>
    <property type="match status" value="1"/>
</dbReference>
<reference evidence="16 17" key="1">
    <citation type="submission" date="2021-10" db="EMBL/GenBank/DDBJ databases">
        <title>Draft genome of Aestuariibacter halophilus JC2043.</title>
        <authorList>
            <person name="Emsley S.A."/>
            <person name="Pfannmuller K.M."/>
            <person name="Ushijima B."/>
            <person name="Saw J.H."/>
            <person name="Videau P."/>
        </authorList>
    </citation>
    <scope>NUCLEOTIDE SEQUENCE [LARGE SCALE GENOMIC DNA]</scope>
    <source>
        <strain evidence="16 17">JC2043</strain>
    </source>
</reference>
<dbReference type="GO" id="GO:0004355">
    <property type="term" value="F:glutamate synthase (NADPH) activity"/>
    <property type="evidence" value="ECO:0007669"/>
    <property type="project" value="UniProtKB-EC"/>
</dbReference>
<keyword evidence="7" id="KW-0479">Metal-binding</keyword>
<dbReference type="PANTHER" id="PTHR11938">
    <property type="entry name" value="FAD NADPH DEHYDROGENASE/OXIDOREDUCTASE"/>
    <property type="match status" value="1"/>
</dbReference>